<keyword evidence="3" id="KW-1185">Reference proteome</keyword>
<name>A0A1I1B0D4_9CLOT</name>
<feature type="transmembrane region" description="Helical" evidence="1">
    <location>
        <begin position="12"/>
        <end position="31"/>
    </location>
</feature>
<sequence length="36" mass="4072">MDREKSKDRKTYFKVIVSALIGAVLGILAYTNNWLG</sequence>
<keyword evidence="1" id="KW-1133">Transmembrane helix</keyword>
<dbReference type="STRING" id="84698.SAMN04488528_105514"/>
<dbReference type="AlphaFoldDB" id="A0A1I1B0D4"/>
<evidence type="ECO:0000313" key="3">
    <source>
        <dbReference type="Proteomes" id="UP000198619"/>
    </source>
</evidence>
<keyword evidence="1" id="KW-0812">Transmembrane</keyword>
<proteinExistence type="predicted"/>
<accession>A0A1I1B0D4</accession>
<dbReference type="Proteomes" id="UP000198619">
    <property type="component" value="Unassembled WGS sequence"/>
</dbReference>
<evidence type="ECO:0000256" key="1">
    <source>
        <dbReference type="SAM" id="Phobius"/>
    </source>
</evidence>
<reference evidence="2 3" key="1">
    <citation type="submission" date="2016-10" db="EMBL/GenBank/DDBJ databases">
        <authorList>
            <person name="de Groot N.N."/>
        </authorList>
    </citation>
    <scope>NUCLEOTIDE SEQUENCE [LARGE SCALE GENOMIC DNA]</scope>
    <source>
        <strain evidence="2 3">DSM 12271</strain>
    </source>
</reference>
<gene>
    <name evidence="2" type="ORF">SAMN04488528_105514</name>
</gene>
<dbReference type="EMBL" id="FOKI01000055">
    <property type="protein sequence ID" value="SFB43557.1"/>
    <property type="molecule type" value="Genomic_DNA"/>
</dbReference>
<keyword evidence="1" id="KW-0472">Membrane</keyword>
<organism evidence="2 3">
    <name type="scientific">Clostridium frigidicarnis</name>
    <dbReference type="NCBI Taxonomy" id="84698"/>
    <lineage>
        <taxon>Bacteria</taxon>
        <taxon>Bacillati</taxon>
        <taxon>Bacillota</taxon>
        <taxon>Clostridia</taxon>
        <taxon>Eubacteriales</taxon>
        <taxon>Clostridiaceae</taxon>
        <taxon>Clostridium</taxon>
    </lineage>
</organism>
<evidence type="ECO:0000313" key="2">
    <source>
        <dbReference type="EMBL" id="SFB43557.1"/>
    </source>
</evidence>
<protein>
    <submittedName>
        <fullName evidence="2">Uncharacterized protein</fullName>
    </submittedName>
</protein>